<dbReference type="AlphaFoldDB" id="A0A1J6IMV3"/>
<dbReference type="EMBL" id="MJEQ01037184">
    <property type="protein sequence ID" value="OIT06174.1"/>
    <property type="molecule type" value="Genomic_DNA"/>
</dbReference>
<name>A0A1J6IMV3_NICAT</name>
<feature type="non-terminal residue" evidence="1">
    <location>
        <position position="1"/>
    </location>
</feature>
<dbReference type="Gramene" id="OIT06174">
    <property type="protein sequence ID" value="OIT06174"/>
    <property type="gene ID" value="A4A49_61336"/>
</dbReference>
<comment type="caution">
    <text evidence="1">The sequence shown here is derived from an EMBL/GenBank/DDBJ whole genome shotgun (WGS) entry which is preliminary data.</text>
</comment>
<protein>
    <submittedName>
        <fullName evidence="1">Uncharacterized protein</fullName>
    </submittedName>
</protein>
<proteinExistence type="predicted"/>
<keyword evidence="2" id="KW-1185">Reference proteome</keyword>
<gene>
    <name evidence="1" type="ORF">A4A49_61336</name>
</gene>
<accession>A0A1J6IMV3</accession>
<organism evidence="1 2">
    <name type="scientific">Nicotiana attenuata</name>
    <name type="common">Coyote tobacco</name>
    <dbReference type="NCBI Taxonomy" id="49451"/>
    <lineage>
        <taxon>Eukaryota</taxon>
        <taxon>Viridiplantae</taxon>
        <taxon>Streptophyta</taxon>
        <taxon>Embryophyta</taxon>
        <taxon>Tracheophyta</taxon>
        <taxon>Spermatophyta</taxon>
        <taxon>Magnoliopsida</taxon>
        <taxon>eudicotyledons</taxon>
        <taxon>Gunneridae</taxon>
        <taxon>Pentapetalae</taxon>
        <taxon>asterids</taxon>
        <taxon>lamiids</taxon>
        <taxon>Solanales</taxon>
        <taxon>Solanaceae</taxon>
        <taxon>Nicotianoideae</taxon>
        <taxon>Nicotianeae</taxon>
        <taxon>Nicotiana</taxon>
    </lineage>
</organism>
<sequence length="114" mass="12793">NLLNQWQGLSPNPNQGVGTSAIPQNSFTPTALHIERLINQARVANKFHFHKVDKQELSINNNLLGHNNRKITLMMIWTMTSNMMNQLESNLEGMNKEALEGEVEGVVGILKVET</sequence>
<evidence type="ECO:0000313" key="2">
    <source>
        <dbReference type="Proteomes" id="UP000187609"/>
    </source>
</evidence>
<evidence type="ECO:0000313" key="1">
    <source>
        <dbReference type="EMBL" id="OIT06174.1"/>
    </source>
</evidence>
<reference evidence="1" key="1">
    <citation type="submission" date="2016-11" db="EMBL/GenBank/DDBJ databases">
        <title>The genome of Nicotiana attenuata.</title>
        <authorList>
            <person name="Xu S."/>
            <person name="Brockmoeller T."/>
            <person name="Gaquerel E."/>
            <person name="Navarro A."/>
            <person name="Kuhl H."/>
            <person name="Gase K."/>
            <person name="Ling Z."/>
            <person name="Zhou W."/>
            <person name="Kreitzer C."/>
            <person name="Stanke M."/>
            <person name="Tang H."/>
            <person name="Lyons E."/>
            <person name="Pandey P."/>
            <person name="Pandey S.P."/>
            <person name="Timmermann B."/>
            <person name="Baldwin I.T."/>
        </authorList>
    </citation>
    <scope>NUCLEOTIDE SEQUENCE [LARGE SCALE GENOMIC DNA]</scope>
    <source>
        <strain evidence="1">UT</strain>
    </source>
</reference>
<dbReference type="Proteomes" id="UP000187609">
    <property type="component" value="Unassembled WGS sequence"/>
</dbReference>